<comment type="caution">
    <text evidence="2">The sequence shown here is derived from an EMBL/GenBank/DDBJ whole genome shotgun (WGS) entry which is preliminary data.</text>
</comment>
<keyword evidence="1" id="KW-0802">TPR repeat</keyword>
<reference evidence="2" key="1">
    <citation type="submission" date="2021-01" db="EMBL/GenBank/DDBJ databases">
        <authorList>
            <consortium name="Genoscope - CEA"/>
            <person name="William W."/>
        </authorList>
    </citation>
    <scope>NUCLEOTIDE SEQUENCE</scope>
</reference>
<gene>
    <name evidence="2" type="ORF">PPRIM_AZ9-3.1.T2360002</name>
</gene>
<dbReference type="Proteomes" id="UP000688137">
    <property type="component" value="Unassembled WGS sequence"/>
</dbReference>
<evidence type="ECO:0000313" key="2">
    <source>
        <dbReference type="EMBL" id="CAD8118377.1"/>
    </source>
</evidence>
<dbReference type="SMART" id="SM00028">
    <property type="entry name" value="TPR"/>
    <property type="match status" value="2"/>
</dbReference>
<dbReference type="PROSITE" id="PS50005">
    <property type="entry name" value="TPR"/>
    <property type="match status" value="1"/>
</dbReference>
<evidence type="ECO:0000256" key="1">
    <source>
        <dbReference type="PROSITE-ProRule" id="PRU00339"/>
    </source>
</evidence>
<proteinExistence type="predicted"/>
<protein>
    <recommendedName>
        <fullName evidence="4">Tetratricopeptide repeat protein</fullName>
    </recommendedName>
</protein>
<dbReference type="InterPro" id="IPR019734">
    <property type="entry name" value="TPR_rpt"/>
</dbReference>
<sequence length="110" mass="12671">MAQFIVQEVIRLQVIIASLHLSLGNKDKFIIDHDKAINYYNRGNQDQSMKKFDRALKDQNKAIEFNSNDVKAQNNKGNLYQQNNIKQLGFQDCIQALNQNQTNPFNGELS</sequence>
<evidence type="ECO:0000313" key="3">
    <source>
        <dbReference type="Proteomes" id="UP000688137"/>
    </source>
</evidence>
<dbReference type="EMBL" id="CAJJDM010000245">
    <property type="protein sequence ID" value="CAD8118377.1"/>
    <property type="molecule type" value="Genomic_DNA"/>
</dbReference>
<feature type="repeat" description="TPR" evidence="1">
    <location>
        <begin position="36"/>
        <end position="69"/>
    </location>
</feature>
<organism evidence="2 3">
    <name type="scientific">Paramecium primaurelia</name>
    <dbReference type="NCBI Taxonomy" id="5886"/>
    <lineage>
        <taxon>Eukaryota</taxon>
        <taxon>Sar</taxon>
        <taxon>Alveolata</taxon>
        <taxon>Ciliophora</taxon>
        <taxon>Intramacronucleata</taxon>
        <taxon>Oligohymenophorea</taxon>
        <taxon>Peniculida</taxon>
        <taxon>Parameciidae</taxon>
        <taxon>Paramecium</taxon>
    </lineage>
</organism>
<accession>A0A8S1QUM3</accession>
<evidence type="ECO:0008006" key="4">
    <source>
        <dbReference type="Google" id="ProtNLM"/>
    </source>
</evidence>
<name>A0A8S1QUM3_PARPR</name>
<dbReference type="AlphaFoldDB" id="A0A8S1QUM3"/>
<keyword evidence="3" id="KW-1185">Reference proteome</keyword>